<evidence type="ECO:0000256" key="11">
    <source>
        <dbReference type="SAM" id="Phobius"/>
    </source>
</evidence>
<proteinExistence type="predicted"/>
<dbReference type="GO" id="GO:0004842">
    <property type="term" value="F:ubiquitin-protein transferase activity"/>
    <property type="evidence" value="ECO:0007669"/>
    <property type="project" value="TreeGrafter"/>
</dbReference>
<dbReference type="GO" id="GO:0016567">
    <property type="term" value="P:protein ubiquitination"/>
    <property type="evidence" value="ECO:0007669"/>
    <property type="project" value="TreeGrafter"/>
</dbReference>
<feature type="region of interest" description="Disordered" evidence="10">
    <location>
        <begin position="1"/>
        <end position="20"/>
    </location>
</feature>
<feature type="compositionally biased region" description="Low complexity" evidence="10">
    <location>
        <begin position="1"/>
        <end position="16"/>
    </location>
</feature>
<evidence type="ECO:0000256" key="2">
    <source>
        <dbReference type="ARBA" id="ARBA00022679"/>
    </source>
</evidence>
<evidence type="ECO:0000256" key="1">
    <source>
        <dbReference type="ARBA" id="ARBA00004141"/>
    </source>
</evidence>
<dbReference type="AlphaFoldDB" id="A0A6H5IGB5"/>
<evidence type="ECO:0000256" key="4">
    <source>
        <dbReference type="ARBA" id="ARBA00022723"/>
    </source>
</evidence>
<evidence type="ECO:0000256" key="8">
    <source>
        <dbReference type="ARBA" id="ARBA00022989"/>
    </source>
</evidence>
<evidence type="ECO:0000313" key="14">
    <source>
        <dbReference type="Proteomes" id="UP000479190"/>
    </source>
</evidence>
<keyword evidence="9 11" id="KW-0472">Membrane</keyword>
<evidence type="ECO:0000256" key="6">
    <source>
        <dbReference type="ARBA" id="ARBA00022786"/>
    </source>
</evidence>
<feature type="transmembrane region" description="Helical" evidence="11">
    <location>
        <begin position="153"/>
        <end position="172"/>
    </location>
</feature>
<name>A0A6H5IGB5_9HYME</name>
<feature type="transmembrane region" description="Helical" evidence="11">
    <location>
        <begin position="121"/>
        <end position="141"/>
    </location>
</feature>
<dbReference type="SUPFAM" id="SSF57850">
    <property type="entry name" value="RING/U-box"/>
    <property type="match status" value="1"/>
</dbReference>
<evidence type="ECO:0000259" key="12">
    <source>
        <dbReference type="PROSITE" id="PS51292"/>
    </source>
</evidence>
<dbReference type="PANTHER" id="PTHR46065">
    <property type="entry name" value="E3 UBIQUITIN-PROTEIN LIGASE MARCH 2/3 FAMILY MEMBER"/>
    <property type="match status" value="1"/>
</dbReference>
<evidence type="ECO:0000256" key="9">
    <source>
        <dbReference type="ARBA" id="ARBA00023136"/>
    </source>
</evidence>
<keyword evidence="14" id="KW-1185">Reference proteome</keyword>
<keyword evidence="4" id="KW-0479">Metal-binding</keyword>
<evidence type="ECO:0000256" key="3">
    <source>
        <dbReference type="ARBA" id="ARBA00022692"/>
    </source>
</evidence>
<keyword evidence="3 11" id="KW-0812">Transmembrane</keyword>
<dbReference type="EMBL" id="CADCXV010000831">
    <property type="protein sequence ID" value="CAB0036870.1"/>
    <property type="molecule type" value="Genomic_DNA"/>
</dbReference>
<dbReference type="OrthoDB" id="273089at2759"/>
<keyword evidence="2" id="KW-0808">Transferase</keyword>
<evidence type="ECO:0000256" key="5">
    <source>
        <dbReference type="ARBA" id="ARBA00022771"/>
    </source>
</evidence>
<evidence type="ECO:0000256" key="7">
    <source>
        <dbReference type="ARBA" id="ARBA00022833"/>
    </source>
</evidence>
<dbReference type="PROSITE" id="PS51292">
    <property type="entry name" value="ZF_RING_CH"/>
    <property type="match status" value="1"/>
</dbReference>
<keyword evidence="6" id="KW-0833">Ubl conjugation pathway</keyword>
<evidence type="ECO:0000256" key="10">
    <source>
        <dbReference type="SAM" id="MobiDB-lite"/>
    </source>
</evidence>
<gene>
    <name evidence="13" type="ORF">TBRA_LOCUS8715</name>
</gene>
<keyword evidence="8 11" id="KW-1133">Transmembrane helix</keyword>
<evidence type="ECO:0000313" key="13">
    <source>
        <dbReference type="EMBL" id="CAB0036870.1"/>
    </source>
</evidence>
<dbReference type="PANTHER" id="PTHR46065:SF3">
    <property type="entry name" value="FI20425P1"/>
    <property type="match status" value="1"/>
</dbReference>
<reference evidence="13 14" key="1">
    <citation type="submission" date="2020-02" db="EMBL/GenBank/DDBJ databases">
        <authorList>
            <person name="Ferguson B K."/>
        </authorList>
    </citation>
    <scope>NUCLEOTIDE SEQUENCE [LARGE SCALE GENOMIC DNA]</scope>
</reference>
<protein>
    <recommendedName>
        <fullName evidence="12">RING-CH-type domain-containing protein</fullName>
    </recommendedName>
</protein>
<organism evidence="13 14">
    <name type="scientific">Trichogramma brassicae</name>
    <dbReference type="NCBI Taxonomy" id="86971"/>
    <lineage>
        <taxon>Eukaryota</taxon>
        <taxon>Metazoa</taxon>
        <taxon>Ecdysozoa</taxon>
        <taxon>Arthropoda</taxon>
        <taxon>Hexapoda</taxon>
        <taxon>Insecta</taxon>
        <taxon>Pterygota</taxon>
        <taxon>Neoptera</taxon>
        <taxon>Endopterygota</taxon>
        <taxon>Hymenoptera</taxon>
        <taxon>Apocrita</taxon>
        <taxon>Proctotrupomorpha</taxon>
        <taxon>Chalcidoidea</taxon>
        <taxon>Trichogrammatidae</taxon>
        <taxon>Trichogramma</taxon>
    </lineage>
</organism>
<dbReference type="Proteomes" id="UP000479190">
    <property type="component" value="Unassembled WGS sequence"/>
</dbReference>
<dbReference type="SMART" id="SM00744">
    <property type="entry name" value="RINGv"/>
    <property type="match status" value="1"/>
</dbReference>
<dbReference type="InterPro" id="IPR013083">
    <property type="entry name" value="Znf_RING/FYVE/PHD"/>
</dbReference>
<sequence length="287" mass="33066">MTTTTTGTESTGQTEEQQQHIQGSSLQFTAIQLPLGCRICYEDGSSEELIEPCECSGSLGLIHASCLERWLSSWNSDRCEICQYNFAVERRNKPLPKSFSQWWQTRGLYGPQGVAGDTICLVVLTPLCLAATYLCGLGASAYSRLGVWEGTGLAVLCCMLVATYFLWFFVTIRSVHTYITQGFDFSVLLAHGYIRPFYFIRFHFKSWRQWCKRNQEVRLLLKTKVPERRKVIAAKEEWRNQHNMIRMEDRTGRRYSGIGKLFRWFNFSISHNNSAPLYNIQLQTTFV</sequence>
<dbReference type="InterPro" id="IPR011016">
    <property type="entry name" value="Znf_RING-CH"/>
</dbReference>
<dbReference type="GO" id="GO:0008270">
    <property type="term" value="F:zinc ion binding"/>
    <property type="evidence" value="ECO:0007669"/>
    <property type="project" value="UniProtKB-KW"/>
</dbReference>
<keyword evidence="5" id="KW-0863">Zinc-finger</keyword>
<keyword evidence="7" id="KW-0862">Zinc</keyword>
<feature type="domain" description="RING-CH-type" evidence="12">
    <location>
        <begin position="29"/>
        <end position="89"/>
    </location>
</feature>
<dbReference type="GO" id="GO:0016020">
    <property type="term" value="C:membrane"/>
    <property type="evidence" value="ECO:0007669"/>
    <property type="project" value="UniProtKB-SubCell"/>
</dbReference>
<accession>A0A6H5IGB5</accession>
<dbReference type="Pfam" id="PF12906">
    <property type="entry name" value="RINGv"/>
    <property type="match status" value="1"/>
</dbReference>
<comment type="subcellular location">
    <subcellularLocation>
        <location evidence="1">Membrane</location>
        <topology evidence="1">Multi-pass membrane protein</topology>
    </subcellularLocation>
</comment>
<dbReference type="Gene3D" id="3.30.40.10">
    <property type="entry name" value="Zinc/RING finger domain, C3HC4 (zinc finger)"/>
    <property type="match status" value="1"/>
</dbReference>